<dbReference type="VEuPathDB" id="FungiDB:I7I53_12139"/>
<protein>
    <submittedName>
        <fullName evidence="1">Uncharacterized protein</fullName>
    </submittedName>
</protein>
<gene>
    <name evidence="1" type="ORF">I7I53_12139</name>
</gene>
<name>A0A8A1LX87_AJEC8</name>
<organism evidence="1 2">
    <name type="scientific">Ajellomyces capsulatus (strain H88)</name>
    <name type="common">Darling's disease fungus</name>
    <name type="synonym">Histoplasma capsulatum</name>
    <dbReference type="NCBI Taxonomy" id="544711"/>
    <lineage>
        <taxon>Eukaryota</taxon>
        <taxon>Fungi</taxon>
        <taxon>Dikarya</taxon>
        <taxon>Ascomycota</taxon>
        <taxon>Pezizomycotina</taxon>
        <taxon>Eurotiomycetes</taxon>
        <taxon>Eurotiomycetidae</taxon>
        <taxon>Onygenales</taxon>
        <taxon>Ajellomycetaceae</taxon>
        <taxon>Histoplasma</taxon>
    </lineage>
</organism>
<sequence length="117" mass="13408">MAGPDARHCRFCVQMLNYIKKKKPAKEPKGGCAKLPINECLCKRYFKIGGQFLKESGSTMGLKFHWMAIVKTLPEDEQKGDEIFTELTHIRTQVSIRGSTYIRVSEKDRNGCHVNCW</sequence>
<dbReference type="Proteomes" id="UP000663419">
    <property type="component" value="Chromosome 6"/>
</dbReference>
<reference evidence="1" key="1">
    <citation type="submission" date="2021-01" db="EMBL/GenBank/DDBJ databases">
        <title>Chromosome-level genome assembly of a human fungal pathogen reveals clustering of transcriptionally co-regulated genes.</title>
        <authorList>
            <person name="Voorhies M."/>
            <person name="Cohen S."/>
            <person name="Shea T.P."/>
            <person name="Petrus S."/>
            <person name="Munoz J.F."/>
            <person name="Poplawski S."/>
            <person name="Goldman W.E."/>
            <person name="Michael T."/>
            <person name="Cuomo C.A."/>
            <person name="Sil A."/>
            <person name="Beyhan S."/>
        </authorList>
    </citation>
    <scope>NUCLEOTIDE SEQUENCE</scope>
    <source>
        <strain evidence="1">H88</strain>
    </source>
</reference>
<evidence type="ECO:0000313" key="2">
    <source>
        <dbReference type="Proteomes" id="UP000663419"/>
    </source>
</evidence>
<dbReference type="AlphaFoldDB" id="A0A8A1LX87"/>
<evidence type="ECO:0000313" key="1">
    <source>
        <dbReference type="EMBL" id="QSS57835.1"/>
    </source>
</evidence>
<proteinExistence type="predicted"/>
<accession>A0A8A1LX87</accession>
<dbReference type="EMBL" id="CP069107">
    <property type="protein sequence ID" value="QSS57835.1"/>
    <property type="molecule type" value="Genomic_DNA"/>
</dbReference>